<comment type="caution">
    <text evidence="1">The sequence shown here is derived from an EMBL/GenBank/DDBJ whole genome shotgun (WGS) entry which is preliminary data.</text>
</comment>
<dbReference type="Proteomes" id="UP000542342">
    <property type="component" value="Unassembled WGS sequence"/>
</dbReference>
<dbReference type="RefSeq" id="WP_194537055.1">
    <property type="nucleotide sequence ID" value="NZ_JACEFB010000002.1"/>
</dbReference>
<sequence>MDWPFPFDPNRYGPEVAELLREERLPELGPGQPVLSRQPSLARLQLPAPCLAGLWLYFDFLEQSHQISQSLPTAEGSFWHAILHRREPDAWNSKYWWRRVGAHPVLEQLQRLAPHLGYRFTSPDAFVDFCEAVRGTGSDSEMLARRVQLLEWQLLFDHCYRQAQNPAAR</sequence>
<protein>
    <submittedName>
        <fullName evidence="1">Uncharacterized protein</fullName>
    </submittedName>
</protein>
<name>A0A7V9AB47_9BACT</name>
<accession>A0A7V9AB47</accession>
<dbReference type="EMBL" id="JACEFB010000002">
    <property type="protein sequence ID" value="MBA2225653.1"/>
    <property type="molecule type" value="Genomic_DNA"/>
</dbReference>
<gene>
    <name evidence="1" type="ORF">H0921_05695</name>
</gene>
<keyword evidence="2" id="KW-1185">Reference proteome</keyword>
<proteinExistence type="predicted"/>
<reference evidence="1 2" key="1">
    <citation type="submission" date="2020-07" db="EMBL/GenBank/DDBJ databases">
        <title>Thermogemmata thermophila gen. nov., sp. nov., a novel moderate thermophilic planctomycete from a Kamchatka hot spring.</title>
        <authorList>
            <person name="Elcheninov A.G."/>
            <person name="Podosokorskaya O.A."/>
            <person name="Kovaleva O.L."/>
            <person name="Novikov A."/>
            <person name="Bonch-Osmolovskaya E.A."/>
            <person name="Toshchakov S.V."/>
            <person name="Kublanov I.V."/>
        </authorList>
    </citation>
    <scope>NUCLEOTIDE SEQUENCE [LARGE SCALE GENOMIC DNA]</scope>
    <source>
        <strain evidence="1 2">2918</strain>
    </source>
</reference>
<dbReference type="AlphaFoldDB" id="A0A7V9AB47"/>
<evidence type="ECO:0000313" key="2">
    <source>
        <dbReference type="Proteomes" id="UP000542342"/>
    </source>
</evidence>
<evidence type="ECO:0000313" key="1">
    <source>
        <dbReference type="EMBL" id="MBA2225653.1"/>
    </source>
</evidence>
<organism evidence="1 2">
    <name type="scientific">Thermogemmata fonticola</name>
    <dbReference type="NCBI Taxonomy" id="2755323"/>
    <lineage>
        <taxon>Bacteria</taxon>
        <taxon>Pseudomonadati</taxon>
        <taxon>Planctomycetota</taxon>
        <taxon>Planctomycetia</taxon>
        <taxon>Gemmatales</taxon>
        <taxon>Gemmataceae</taxon>
        <taxon>Thermogemmata</taxon>
    </lineage>
</organism>